<sequence>MTSRTPFRLETFWKPAEGGESLSYTLRLTNRSDRMVSGFKLCLSGPARIDPAAVIEGGTLTARLSNHSEFTPPAGTELAPGATWTITAMGLSYPLRHWTDGATTAYVALADGSTLPAATAPTHSASDNAPLKRGTERFPVPASVMVPGSTAPVPVSVIPWPESVAVSGRRAVPAG</sequence>
<organism evidence="1 2">
    <name type="scientific">Inquilinus limosus</name>
    <dbReference type="NCBI Taxonomy" id="171674"/>
    <lineage>
        <taxon>Bacteria</taxon>
        <taxon>Pseudomonadati</taxon>
        <taxon>Pseudomonadota</taxon>
        <taxon>Alphaproteobacteria</taxon>
        <taxon>Rhodospirillales</taxon>
        <taxon>Rhodospirillaceae</taxon>
        <taxon>Inquilinus</taxon>
    </lineage>
</organism>
<comment type="caution">
    <text evidence="1">The sequence shown here is derived from an EMBL/GenBank/DDBJ whole genome shotgun (WGS) entry which is preliminary data.</text>
</comment>
<protein>
    <submittedName>
        <fullName evidence="1">Uncharacterized protein</fullName>
    </submittedName>
</protein>
<evidence type="ECO:0000313" key="2">
    <source>
        <dbReference type="Proteomes" id="UP000700706"/>
    </source>
</evidence>
<dbReference type="EMBL" id="JAEKLZ010000100">
    <property type="protein sequence ID" value="MBW8724383.1"/>
    <property type="molecule type" value="Genomic_DNA"/>
</dbReference>
<proteinExistence type="predicted"/>
<accession>A0A952FGN4</accession>
<dbReference type="Proteomes" id="UP000700706">
    <property type="component" value="Unassembled WGS sequence"/>
</dbReference>
<name>A0A952FGN4_9PROT</name>
<reference evidence="1" key="1">
    <citation type="submission" date="2020-06" db="EMBL/GenBank/DDBJ databases">
        <title>Stable isotope informed genome-resolved metagenomics uncovers potential trophic interactions in rhizosphere soil.</title>
        <authorList>
            <person name="Starr E.P."/>
            <person name="Shi S."/>
            <person name="Blazewicz S.J."/>
            <person name="Koch B.J."/>
            <person name="Probst A.J."/>
            <person name="Hungate B.A."/>
            <person name="Pett-Ridge J."/>
            <person name="Firestone M.K."/>
            <person name="Banfield J.F."/>
        </authorList>
    </citation>
    <scope>NUCLEOTIDE SEQUENCE</scope>
    <source>
        <strain evidence="1">YM_69_17</strain>
    </source>
</reference>
<gene>
    <name evidence="1" type="ORF">JF625_04395</name>
</gene>
<dbReference type="AlphaFoldDB" id="A0A952FGN4"/>
<evidence type="ECO:0000313" key="1">
    <source>
        <dbReference type="EMBL" id="MBW8724383.1"/>
    </source>
</evidence>
<feature type="non-terminal residue" evidence="1">
    <location>
        <position position="175"/>
    </location>
</feature>